<dbReference type="GO" id="GO:0019346">
    <property type="term" value="P:transsulfuration"/>
    <property type="evidence" value="ECO:0007669"/>
    <property type="project" value="InterPro"/>
</dbReference>
<dbReference type="EMBL" id="MCGR01000016">
    <property type="protein sequence ID" value="ORY85287.1"/>
    <property type="molecule type" value="Genomic_DNA"/>
</dbReference>
<feature type="modified residue" description="N6-(pyridoxal phosphate)lysine" evidence="5">
    <location>
        <position position="210"/>
    </location>
</feature>
<evidence type="ECO:0000256" key="2">
    <source>
        <dbReference type="ARBA" id="ARBA00009077"/>
    </source>
</evidence>
<dbReference type="STRING" id="106004.A0A1Y2FNW0"/>
<evidence type="ECO:0000256" key="3">
    <source>
        <dbReference type="ARBA" id="ARBA00022679"/>
    </source>
</evidence>
<dbReference type="PANTHER" id="PTHR43797:SF2">
    <property type="entry name" value="HOMOCYSTEINE_CYSTEINE SYNTHASE"/>
    <property type="match status" value="1"/>
</dbReference>
<dbReference type="AlphaFoldDB" id="A0A1Y2FNW0"/>
<dbReference type="FunFam" id="3.40.640.10:FF:000035">
    <property type="entry name" value="O-succinylhomoserine sulfhydrylase"/>
    <property type="match status" value="1"/>
</dbReference>
<evidence type="ECO:0000313" key="8">
    <source>
        <dbReference type="Proteomes" id="UP000193467"/>
    </source>
</evidence>
<evidence type="ECO:0000256" key="5">
    <source>
        <dbReference type="PIRSR" id="PIRSR001434-2"/>
    </source>
</evidence>
<evidence type="ECO:0000256" key="6">
    <source>
        <dbReference type="RuleBase" id="RU362118"/>
    </source>
</evidence>
<dbReference type="Proteomes" id="UP000193467">
    <property type="component" value="Unassembled WGS sequence"/>
</dbReference>
<protein>
    <submittedName>
        <fullName evidence="7">O-acetylhomoserine ami</fullName>
    </submittedName>
</protein>
<reference evidence="7 8" key="1">
    <citation type="submission" date="2016-07" db="EMBL/GenBank/DDBJ databases">
        <title>Pervasive Adenine N6-methylation of Active Genes in Fungi.</title>
        <authorList>
            <consortium name="DOE Joint Genome Institute"/>
            <person name="Mondo S.J."/>
            <person name="Dannebaum R.O."/>
            <person name="Kuo R.C."/>
            <person name="Labutti K."/>
            <person name="Haridas S."/>
            <person name="Kuo A."/>
            <person name="Salamov A."/>
            <person name="Ahrendt S.R."/>
            <person name="Lipzen A."/>
            <person name="Sullivan W."/>
            <person name="Andreopoulos W.B."/>
            <person name="Clum A."/>
            <person name="Lindquist E."/>
            <person name="Daum C."/>
            <person name="Ramamoorthy G.K."/>
            <person name="Gryganskyi A."/>
            <person name="Culley D."/>
            <person name="Magnuson J.K."/>
            <person name="James T.Y."/>
            <person name="O'Malley M.A."/>
            <person name="Stajich J.E."/>
            <person name="Spatafora J.W."/>
            <person name="Visel A."/>
            <person name="Grigoriev I.V."/>
        </authorList>
    </citation>
    <scope>NUCLEOTIDE SEQUENCE [LARGE SCALE GENOMIC DNA]</scope>
    <source>
        <strain evidence="7 8">62-1032</strain>
    </source>
</reference>
<evidence type="ECO:0000313" key="7">
    <source>
        <dbReference type="EMBL" id="ORY85287.1"/>
    </source>
</evidence>
<evidence type="ECO:0000256" key="4">
    <source>
        <dbReference type="ARBA" id="ARBA00022898"/>
    </source>
</evidence>
<sequence length="432" mass="46218">MAAPNYGFDTLQLHAGQVPDSSTNARATPIYQSTSFVFNSSEHAANLFGLKAFGNIYSRIGNPTVSVFEERIAALEGGVAAIAASSGQSAQAMAILAIAEAGDNIVSTSYLYGGSYNQFKVFFKKFGIEVRFVNGDDPAEFEKKIDDKTKAIYLESIGNPKYNIPDIPAFAAVANKHQIPLIVDNTFGCGGYLIRPIEFGAHIVVESATKWIGGHGTTIGGVVVDSGKFDWAAAPKFKAGFVEPAEGYHGLRFSETFGNLAFAIKVRVEVLRDLGSCLSANSAFLLLQGIETLSLRVERHCLNALSLALHLEQHPAVAWVSYPGLASHPYHENAKKFLREGQFGGVLSFGVKGDAKLGARVVDNLKLASNLANVGDAKTLVIHPASTTHQQLSDEEQIASGVLPELIRVSVGIEDIKDIKADFDNAFKAAGL</sequence>
<comment type="similarity">
    <text evidence="2 6">Belongs to the trans-sulfuration enzymes family.</text>
</comment>
<accession>A0A1Y2FNW0</accession>
<proteinExistence type="inferred from homology"/>
<dbReference type="Pfam" id="PF01053">
    <property type="entry name" value="Cys_Met_Meta_PP"/>
    <property type="match status" value="1"/>
</dbReference>
<dbReference type="InterPro" id="IPR015424">
    <property type="entry name" value="PyrdxlP-dep_Trfase"/>
</dbReference>
<dbReference type="SUPFAM" id="SSF53383">
    <property type="entry name" value="PLP-dependent transferases"/>
    <property type="match status" value="1"/>
</dbReference>
<dbReference type="GO" id="GO:0004124">
    <property type="term" value="F:cysteine synthase activity"/>
    <property type="evidence" value="ECO:0007669"/>
    <property type="project" value="TreeGrafter"/>
</dbReference>
<dbReference type="Gene3D" id="3.40.640.10">
    <property type="entry name" value="Type I PLP-dependent aspartate aminotransferase-like (Major domain)"/>
    <property type="match status" value="1"/>
</dbReference>
<dbReference type="GO" id="GO:0005737">
    <property type="term" value="C:cytoplasm"/>
    <property type="evidence" value="ECO:0007669"/>
    <property type="project" value="TreeGrafter"/>
</dbReference>
<dbReference type="GO" id="GO:0071269">
    <property type="term" value="P:L-homocysteine biosynthetic process"/>
    <property type="evidence" value="ECO:0007669"/>
    <property type="project" value="TreeGrafter"/>
</dbReference>
<dbReference type="InterPro" id="IPR006235">
    <property type="entry name" value="OAc-hSer/O-AcSer_sulfhydrylase"/>
</dbReference>
<keyword evidence="4 5" id="KW-0663">Pyridoxal phosphate</keyword>
<name>A0A1Y2FNW0_9BASI</name>
<dbReference type="GO" id="GO:0006535">
    <property type="term" value="P:cysteine biosynthetic process from serine"/>
    <property type="evidence" value="ECO:0007669"/>
    <property type="project" value="TreeGrafter"/>
</dbReference>
<dbReference type="CDD" id="cd00614">
    <property type="entry name" value="CGS_like"/>
    <property type="match status" value="1"/>
</dbReference>
<dbReference type="GO" id="GO:0003961">
    <property type="term" value="F:O-acetylhomoserine aminocarboxypropyltransferase activity"/>
    <property type="evidence" value="ECO:0007669"/>
    <property type="project" value="TreeGrafter"/>
</dbReference>
<dbReference type="InterPro" id="IPR015421">
    <property type="entry name" value="PyrdxlP-dep_Trfase_major"/>
</dbReference>
<gene>
    <name evidence="7" type="ORF">BCR35DRAFT_321077</name>
</gene>
<comment type="caution">
    <text evidence="7">The sequence shown here is derived from an EMBL/GenBank/DDBJ whole genome shotgun (WGS) entry which is preliminary data.</text>
</comment>
<dbReference type="NCBIfam" id="TIGR01326">
    <property type="entry name" value="OAH_OAS_sulfhy"/>
    <property type="match status" value="1"/>
</dbReference>
<dbReference type="InterPro" id="IPR000277">
    <property type="entry name" value="Cys/Met-Metab_PyrdxlP-dep_enz"/>
</dbReference>
<dbReference type="Gene3D" id="3.90.1150.10">
    <property type="entry name" value="Aspartate Aminotransferase, domain 1"/>
    <property type="match status" value="1"/>
</dbReference>
<dbReference type="PANTHER" id="PTHR43797">
    <property type="entry name" value="HOMOCYSTEINE/CYSTEINE SYNTHASE"/>
    <property type="match status" value="1"/>
</dbReference>
<organism evidence="7 8">
    <name type="scientific">Leucosporidium creatinivorum</name>
    <dbReference type="NCBI Taxonomy" id="106004"/>
    <lineage>
        <taxon>Eukaryota</taxon>
        <taxon>Fungi</taxon>
        <taxon>Dikarya</taxon>
        <taxon>Basidiomycota</taxon>
        <taxon>Pucciniomycotina</taxon>
        <taxon>Microbotryomycetes</taxon>
        <taxon>Leucosporidiales</taxon>
        <taxon>Leucosporidium</taxon>
    </lineage>
</organism>
<dbReference type="GO" id="GO:0030170">
    <property type="term" value="F:pyridoxal phosphate binding"/>
    <property type="evidence" value="ECO:0007669"/>
    <property type="project" value="InterPro"/>
</dbReference>
<dbReference type="PIRSF" id="PIRSF001434">
    <property type="entry name" value="CGS"/>
    <property type="match status" value="1"/>
</dbReference>
<evidence type="ECO:0000256" key="1">
    <source>
        <dbReference type="ARBA" id="ARBA00001933"/>
    </source>
</evidence>
<keyword evidence="3" id="KW-0808">Transferase</keyword>
<keyword evidence="8" id="KW-1185">Reference proteome</keyword>
<comment type="cofactor">
    <cofactor evidence="1 6">
        <name>pyridoxal 5'-phosphate</name>
        <dbReference type="ChEBI" id="CHEBI:597326"/>
    </cofactor>
</comment>
<dbReference type="InParanoid" id="A0A1Y2FNW0"/>
<dbReference type="OrthoDB" id="3512640at2759"/>
<dbReference type="InterPro" id="IPR015422">
    <property type="entry name" value="PyrdxlP-dep_Trfase_small"/>
</dbReference>
<dbReference type="FunCoup" id="A0A1Y2FNW0">
    <property type="interactions" value="175"/>
</dbReference>